<evidence type="ECO:0000259" key="2">
    <source>
        <dbReference type="Pfam" id="PF15644"/>
    </source>
</evidence>
<dbReference type="InterPro" id="IPR028908">
    <property type="entry name" value="Tox-PL_dom"/>
</dbReference>
<name>A0A1M4E293_9ACTN</name>
<dbReference type="EMBL" id="LT559118">
    <property type="protein sequence ID" value="SBO92954.1"/>
    <property type="molecule type" value="Genomic_DNA"/>
</dbReference>
<sequence>MSREREPGVRWALQAEQYNPVVADGVRWLDYELAAYPARAGHAPVAGQEWAGHGPAAGQERDGGRSEPDVAAPEDRWGEDWFDGSRRPPRLADSRPYGVPGGLAQPDPQVERDLAEALRPGARFPDPRGTWVRLVNGGGPADDPFRSSNAADCALAVLSTWHGEPATAAPRLPEYDRIGRPVLTGEQGSVARIERWMGHRLQYAGQGRHAYPLIARRLSDAGHGAAAVIVVRWPGGGSHAWNAVNFDGEVIWIDAQRGHMAVEPPYRTVTGVFCVILDRRGRPR</sequence>
<accession>A0A1M4E293</accession>
<evidence type="ECO:0000313" key="3">
    <source>
        <dbReference type="EMBL" id="SBO92954.1"/>
    </source>
</evidence>
<gene>
    <name evidence="3" type="ORF">BN4615_P2468</name>
</gene>
<reference evidence="3" key="1">
    <citation type="submission" date="2016-04" db="EMBL/GenBank/DDBJ databases">
        <authorList>
            <person name="Evans L.H."/>
            <person name="Alamgir A."/>
            <person name="Owens N."/>
            <person name="Weber N.D."/>
            <person name="Virtaneva K."/>
            <person name="Barbian K."/>
            <person name="Babar A."/>
            <person name="Rosenke K."/>
        </authorList>
    </citation>
    <scope>NUCLEOTIDE SEQUENCE</scope>
    <source>
        <strain evidence="3">Nono1</strain>
    </source>
</reference>
<proteinExistence type="predicted"/>
<dbReference type="Pfam" id="PF15644">
    <property type="entry name" value="Gln_amidase"/>
    <property type="match status" value="1"/>
</dbReference>
<protein>
    <recommendedName>
        <fullName evidence="2">Tox-PL domain-containing protein</fullName>
    </recommendedName>
</protein>
<organism evidence="3">
    <name type="scientific">Nonomuraea gerenzanensis</name>
    <dbReference type="NCBI Taxonomy" id="93944"/>
    <lineage>
        <taxon>Bacteria</taxon>
        <taxon>Bacillati</taxon>
        <taxon>Actinomycetota</taxon>
        <taxon>Actinomycetes</taxon>
        <taxon>Streptosporangiales</taxon>
        <taxon>Streptosporangiaceae</taxon>
        <taxon>Nonomuraea</taxon>
    </lineage>
</organism>
<feature type="domain" description="Tox-PL" evidence="2">
    <location>
        <begin position="149"/>
        <end position="259"/>
    </location>
</feature>
<dbReference type="RefSeq" id="WP_225272194.1">
    <property type="nucleotide sequence ID" value="NZ_CP084058.1"/>
</dbReference>
<dbReference type="AlphaFoldDB" id="A0A1M4E293"/>
<evidence type="ECO:0000256" key="1">
    <source>
        <dbReference type="SAM" id="MobiDB-lite"/>
    </source>
</evidence>
<feature type="region of interest" description="Disordered" evidence="1">
    <location>
        <begin position="46"/>
        <end position="107"/>
    </location>
</feature>
<feature type="compositionally biased region" description="Basic and acidic residues" evidence="1">
    <location>
        <begin position="59"/>
        <end position="93"/>
    </location>
</feature>